<feature type="region of interest" description="Disordered" evidence="1">
    <location>
        <begin position="22"/>
        <end position="59"/>
    </location>
</feature>
<evidence type="ECO:0008006" key="4">
    <source>
        <dbReference type="Google" id="ProtNLM"/>
    </source>
</evidence>
<evidence type="ECO:0000313" key="2">
    <source>
        <dbReference type="EMBL" id="GAA0943965.1"/>
    </source>
</evidence>
<keyword evidence="3" id="KW-1185">Reference proteome</keyword>
<dbReference type="Proteomes" id="UP001501578">
    <property type="component" value="Unassembled WGS sequence"/>
</dbReference>
<sequence>MLSPQVGDEGVDRHRLALGQCQPGQQRAHHHAADVNGRTVVGKGPNRPQHLNSHKGQGYDAVESGTAWLDSRQEQNDLYIETALTL</sequence>
<evidence type="ECO:0000256" key="1">
    <source>
        <dbReference type="SAM" id="MobiDB-lite"/>
    </source>
</evidence>
<dbReference type="EMBL" id="BAAAHQ010000035">
    <property type="protein sequence ID" value="GAA0943965.1"/>
    <property type="molecule type" value="Genomic_DNA"/>
</dbReference>
<accession>A0ABP4B0A5</accession>
<protein>
    <recommendedName>
        <fullName evidence="4">Transposase</fullName>
    </recommendedName>
</protein>
<comment type="caution">
    <text evidence="2">The sequence shown here is derived from an EMBL/GenBank/DDBJ whole genome shotgun (WGS) entry which is preliminary data.</text>
</comment>
<name>A0ABP4B0A5_9ACTN</name>
<gene>
    <name evidence="2" type="ORF">GCM10009560_57750</name>
</gene>
<evidence type="ECO:0000313" key="3">
    <source>
        <dbReference type="Proteomes" id="UP001501578"/>
    </source>
</evidence>
<reference evidence="3" key="1">
    <citation type="journal article" date="2019" name="Int. J. Syst. Evol. Microbiol.">
        <title>The Global Catalogue of Microorganisms (GCM) 10K type strain sequencing project: providing services to taxonomists for standard genome sequencing and annotation.</title>
        <authorList>
            <consortium name="The Broad Institute Genomics Platform"/>
            <consortium name="The Broad Institute Genome Sequencing Center for Infectious Disease"/>
            <person name="Wu L."/>
            <person name="Ma J."/>
        </authorList>
    </citation>
    <scope>NUCLEOTIDE SEQUENCE [LARGE SCALE GENOMIC DNA]</scope>
    <source>
        <strain evidence="3">JCM 11136</strain>
    </source>
</reference>
<organism evidence="2 3">
    <name type="scientific">Nonomuraea longicatena</name>
    <dbReference type="NCBI Taxonomy" id="83682"/>
    <lineage>
        <taxon>Bacteria</taxon>
        <taxon>Bacillati</taxon>
        <taxon>Actinomycetota</taxon>
        <taxon>Actinomycetes</taxon>
        <taxon>Streptosporangiales</taxon>
        <taxon>Streptosporangiaceae</taxon>
        <taxon>Nonomuraea</taxon>
    </lineage>
</organism>
<proteinExistence type="predicted"/>